<keyword evidence="4 8" id="KW-0678">Repressor</keyword>
<comment type="caution">
    <text evidence="13">The sequence shown here is derived from an EMBL/GenBank/DDBJ whole genome shotgun (WGS) entry which is preliminary data.</text>
</comment>
<dbReference type="Proteomes" id="UP000644727">
    <property type="component" value="Unassembled WGS sequence"/>
</dbReference>
<dbReference type="PANTHER" id="PTHR34471:SF1">
    <property type="entry name" value="ARGININE REPRESSOR"/>
    <property type="match status" value="1"/>
</dbReference>
<evidence type="ECO:0000256" key="8">
    <source>
        <dbReference type="HAMAP-Rule" id="MF_00173"/>
    </source>
</evidence>
<dbReference type="RefSeq" id="WP_193864596.1">
    <property type="nucleotide sequence ID" value="NZ_JADEYR010000001.1"/>
</dbReference>
<dbReference type="InterPro" id="IPR020899">
    <property type="entry name" value="Arg_repress_C"/>
</dbReference>
<keyword evidence="8" id="KW-0055">Arginine biosynthesis</keyword>
<evidence type="ECO:0000256" key="9">
    <source>
        <dbReference type="NCBIfam" id="TIGR01529"/>
    </source>
</evidence>
<evidence type="ECO:0000256" key="3">
    <source>
        <dbReference type="ARBA" id="ARBA00022490"/>
    </source>
</evidence>
<gene>
    <name evidence="8" type="primary">argR</name>
    <name evidence="13" type="ORF">IOE58_01140</name>
</gene>
<dbReference type="InterPro" id="IPR036390">
    <property type="entry name" value="WH_DNA-bd_sf"/>
</dbReference>
<dbReference type="PRINTS" id="PR01467">
    <property type="entry name" value="ARGREPRESSOR"/>
</dbReference>
<dbReference type="NCBIfam" id="TIGR01529">
    <property type="entry name" value="argR_whole"/>
    <property type="match status" value="1"/>
</dbReference>
<accession>A0ABR9VXE7</accession>
<comment type="function">
    <text evidence="8">Regulates arginine biosynthesis genes.</text>
</comment>
<evidence type="ECO:0000256" key="7">
    <source>
        <dbReference type="ARBA" id="ARBA00023163"/>
    </source>
</evidence>
<dbReference type="InterPro" id="IPR020900">
    <property type="entry name" value="Arg_repress_DNA-bd"/>
</dbReference>
<evidence type="ECO:0000256" key="5">
    <source>
        <dbReference type="ARBA" id="ARBA00023015"/>
    </source>
</evidence>
<reference evidence="13 14" key="1">
    <citation type="submission" date="2020-10" db="EMBL/GenBank/DDBJ databases">
        <title>Draft genome and description of Brachybacterium epidermidis sp nov.</title>
        <authorList>
            <person name="Boxberger M."/>
            <person name="La Scola B."/>
        </authorList>
    </citation>
    <scope>NUCLEOTIDE SEQUENCE [LARGE SCALE GENOMIC DNA]</scope>
    <source>
        <strain evidence="13 14">Marseille-Q2903</strain>
    </source>
</reference>
<evidence type="ECO:0000259" key="11">
    <source>
        <dbReference type="Pfam" id="PF01316"/>
    </source>
</evidence>
<comment type="pathway">
    <text evidence="8">Amino-acid biosynthesis; L-arginine biosynthesis [regulation].</text>
</comment>
<dbReference type="SUPFAM" id="SSF46785">
    <property type="entry name" value="Winged helix' DNA-binding domain"/>
    <property type="match status" value="1"/>
</dbReference>
<dbReference type="Gene3D" id="1.10.10.10">
    <property type="entry name" value="Winged helix-like DNA-binding domain superfamily/Winged helix DNA-binding domain"/>
    <property type="match status" value="1"/>
</dbReference>
<feature type="domain" description="Arginine repressor DNA-binding" evidence="11">
    <location>
        <begin position="12"/>
        <end position="79"/>
    </location>
</feature>
<evidence type="ECO:0000313" key="13">
    <source>
        <dbReference type="EMBL" id="MBE9402866.1"/>
    </source>
</evidence>
<comment type="subcellular location">
    <subcellularLocation>
        <location evidence="1 8">Cytoplasm</location>
    </subcellularLocation>
</comment>
<organism evidence="13 14">
    <name type="scientific">Brachybacterium epidermidis</name>
    <dbReference type="NCBI Taxonomy" id="2781983"/>
    <lineage>
        <taxon>Bacteria</taxon>
        <taxon>Bacillati</taxon>
        <taxon>Actinomycetota</taxon>
        <taxon>Actinomycetes</taxon>
        <taxon>Micrococcales</taxon>
        <taxon>Dermabacteraceae</taxon>
        <taxon>Brachybacterium</taxon>
    </lineage>
</organism>
<comment type="similarity">
    <text evidence="2 8">Belongs to the ArgR family.</text>
</comment>
<proteinExistence type="inferred from homology"/>
<dbReference type="Gene3D" id="3.30.1360.40">
    <property type="match status" value="1"/>
</dbReference>
<keyword evidence="3 8" id="KW-0963">Cytoplasm</keyword>
<dbReference type="InterPro" id="IPR036251">
    <property type="entry name" value="Arg_repress_C_sf"/>
</dbReference>
<feature type="domain" description="Arginine repressor C-terminal" evidence="12">
    <location>
        <begin position="104"/>
        <end position="166"/>
    </location>
</feature>
<evidence type="ECO:0000256" key="4">
    <source>
        <dbReference type="ARBA" id="ARBA00022491"/>
    </source>
</evidence>
<evidence type="ECO:0000256" key="10">
    <source>
        <dbReference type="SAM" id="MobiDB-lite"/>
    </source>
</evidence>
<evidence type="ECO:0000256" key="1">
    <source>
        <dbReference type="ARBA" id="ARBA00004496"/>
    </source>
</evidence>
<protein>
    <recommendedName>
        <fullName evidence="8 9">Arginine repressor</fullName>
    </recommendedName>
</protein>
<evidence type="ECO:0000256" key="2">
    <source>
        <dbReference type="ARBA" id="ARBA00008316"/>
    </source>
</evidence>
<evidence type="ECO:0000259" key="12">
    <source>
        <dbReference type="Pfam" id="PF02863"/>
    </source>
</evidence>
<name>A0ABR9VXE7_9MICO</name>
<dbReference type="PANTHER" id="PTHR34471">
    <property type="entry name" value="ARGININE REPRESSOR"/>
    <property type="match status" value="1"/>
</dbReference>
<keyword evidence="7 8" id="KW-0804">Transcription</keyword>
<dbReference type="InterPro" id="IPR001669">
    <property type="entry name" value="Arg_repress"/>
</dbReference>
<feature type="region of interest" description="Disordered" evidence="10">
    <location>
        <begin position="173"/>
        <end position="199"/>
    </location>
</feature>
<evidence type="ECO:0000256" key="6">
    <source>
        <dbReference type="ARBA" id="ARBA00023125"/>
    </source>
</evidence>
<keyword evidence="6 8" id="KW-0238">DNA-binding</keyword>
<sequence length="199" mass="21045">MSEQHRRALAQTKTARQQQIVSIVRGQEVVSQAQLARLLAQEGMEVTQATLSRDLVELQAEKVRGAHGTLVYRVPPDGSAPRTDNGHGESELLQARLPRLAEGLLVSAEASGNLVVVRTPPGAAQYLASALDRSVVPDMIGTVAGDDTVLLVSRDPAGGDRLAARLLDLAGGRREAASETEAAELDPQAPPDDEHVTPA</sequence>
<keyword evidence="8" id="KW-0028">Amino-acid biosynthesis</keyword>
<dbReference type="SUPFAM" id="SSF55252">
    <property type="entry name" value="C-terminal domain of arginine repressor"/>
    <property type="match status" value="1"/>
</dbReference>
<keyword evidence="5 8" id="KW-0805">Transcription regulation</keyword>
<dbReference type="Pfam" id="PF02863">
    <property type="entry name" value="Arg_repressor_C"/>
    <property type="match status" value="1"/>
</dbReference>
<dbReference type="HAMAP" id="MF_00173">
    <property type="entry name" value="Arg_repressor"/>
    <property type="match status" value="1"/>
</dbReference>
<dbReference type="InterPro" id="IPR036388">
    <property type="entry name" value="WH-like_DNA-bd_sf"/>
</dbReference>
<dbReference type="EMBL" id="JADEYR010000001">
    <property type="protein sequence ID" value="MBE9402866.1"/>
    <property type="molecule type" value="Genomic_DNA"/>
</dbReference>
<evidence type="ECO:0000313" key="14">
    <source>
        <dbReference type="Proteomes" id="UP000644727"/>
    </source>
</evidence>
<dbReference type="Pfam" id="PF01316">
    <property type="entry name" value="Arg_repressor"/>
    <property type="match status" value="1"/>
</dbReference>
<dbReference type="NCBIfam" id="NF002880">
    <property type="entry name" value="PRK03341.1"/>
    <property type="match status" value="1"/>
</dbReference>
<keyword evidence="14" id="KW-1185">Reference proteome</keyword>